<proteinExistence type="predicted"/>
<gene>
    <name evidence="2" type="ORF">LCGC14_0383140</name>
</gene>
<protein>
    <submittedName>
        <fullName evidence="2">Uncharacterized protein</fullName>
    </submittedName>
</protein>
<keyword evidence="1" id="KW-0812">Transmembrane</keyword>
<feature type="transmembrane region" description="Helical" evidence="1">
    <location>
        <begin position="62"/>
        <end position="83"/>
    </location>
</feature>
<keyword evidence="1" id="KW-1133">Transmembrane helix</keyword>
<evidence type="ECO:0000313" key="2">
    <source>
        <dbReference type="EMBL" id="KKN75155.1"/>
    </source>
</evidence>
<evidence type="ECO:0000256" key="1">
    <source>
        <dbReference type="SAM" id="Phobius"/>
    </source>
</evidence>
<dbReference type="EMBL" id="LAZR01000314">
    <property type="protein sequence ID" value="KKN75155.1"/>
    <property type="molecule type" value="Genomic_DNA"/>
</dbReference>
<reference evidence="2" key="1">
    <citation type="journal article" date="2015" name="Nature">
        <title>Complex archaea that bridge the gap between prokaryotes and eukaryotes.</title>
        <authorList>
            <person name="Spang A."/>
            <person name="Saw J.H."/>
            <person name="Jorgensen S.L."/>
            <person name="Zaremba-Niedzwiedzka K."/>
            <person name="Martijn J."/>
            <person name="Lind A.E."/>
            <person name="van Eijk R."/>
            <person name="Schleper C."/>
            <person name="Guy L."/>
            <person name="Ettema T.J."/>
        </authorList>
    </citation>
    <scope>NUCLEOTIDE SEQUENCE</scope>
</reference>
<dbReference type="AlphaFoldDB" id="A0A0F9T1I6"/>
<accession>A0A0F9T1I6</accession>
<organism evidence="2">
    <name type="scientific">marine sediment metagenome</name>
    <dbReference type="NCBI Taxonomy" id="412755"/>
    <lineage>
        <taxon>unclassified sequences</taxon>
        <taxon>metagenomes</taxon>
        <taxon>ecological metagenomes</taxon>
    </lineage>
</organism>
<name>A0A0F9T1I6_9ZZZZ</name>
<sequence>MKRFTRVLLKQYDMGTWLGTLKNVFGKAMAYQTPINVLIQATTLFAVITLRPKQFGWLIGWLELWMFLVFLACMLLFFMLFVWKVELPSSFYYGNQ</sequence>
<comment type="caution">
    <text evidence="2">The sequence shown here is derived from an EMBL/GenBank/DDBJ whole genome shotgun (WGS) entry which is preliminary data.</text>
</comment>
<keyword evidence="1" id="KW-0472">Membrane</keyword>